<reference evidence="2" key="1">
    <citation type="submission" date="2009-05" db="EMBL/GenBank/DDBJ databases">
        <authorList>
            <person name="Harkins D.M."/>
            <person name="DeShazer D."/>
            <person name="Woods D.E."/>
            <person name="Brinkac L.M."/>
            <person name="Brown K.A."/>
            <person name="Hung G.C."/>
            <person name="Tuanyok A."/>
            <person name="Zhang B."/>
            <person name="Nierman W.C."/>
        </authorList>
    </citation>
    <scope>NUCLEOTIDE SEQUENCE [LARGE SCALE GENOMIC DNA]</scope>
    <source>
        <strain evidence="2">1710a</strain>
    </source>
</reference>
<sequence length="97" mass="10005">MLGHAGRSRFNGVLAAARQAFAGVQRVFGGGRQTLVERRGEDATNVPRMSGGKHAGDARSSAERAARAAAARCGTPAASRPLSPPRARASENARPSP</sequence>
<gene>
    <name evidence="2" type="ORF">BURPS1710A_2139</name>
</gene>
<organism evidence="2">
    <name type="scientific">Burkholderia pseudomallei 1710a</name>
    <dbReference type="NCBI Taxonomy" id="320371"/>
    <lineage>
        <taxon>Bacteria</taxon>
        <taxon>Pseudomonadati</taxon>
        <taxon>Pseudomonadota</taxon>
        <taxon>Betaproteobacteria</taxon>
        <taxon>Burkholderiales</taxon>
        <taxon>Burkholderiaceae</taxon>
        <taxon>Burkholderia</taxon>
        <taxon>pseudomallei group</taxon>
    </lineage>
</organism>
<name>A0A0E1W8W8_BURPE</name>
<feature type="region of interest" description="Disordered" evidence="1">
    <location>
        <begin position="30"/>
        <end position="97"/>
    </location>
</feature>
<feature type="compositionally biased region" description="Low complexity" evidence="1">
    <location>
        <begin position="67"/>
        <end position="87"/>
    </location>
</feature>
<feature type="compositionally biased region" description="Basic and acidic residues" evidence="1">
    <location>
        <begin position="54"/>
        <end position="66"/>
    </location>
</feature>
<dbReference type="HOGENOM" id="CLU_182824_0_0_4"/>
<dbReference type="Proteomes" id="UP000001812">
    <property type="component" value="Chromosome I"/>
</dbReference>
<protein>
    <submittedName>
        <fullName evidence="2">Uncharacterized protein</fullName>
    </submittedName>
</protein>
<dbReference type="AlphaFoldDB" id="A0A0E1W8W8"/>
<evidence type="ECO:0000256" key="1">
    <source>
        <dbReference type="SAM" id="MobiDB-lite"/>
    </source>
</evidence>
<accession>A0A0E1W8W8</accession>
<evidence type="ECO:0000313" key="2">
    <source>
        <dbReference type="EMBL" id="EET09673.1"/>
    </source>
</evidence>
<dbReference type="EMBL" id="CM000832">
    <property type="protein sequence ID" value="EET09673.1"/>
    <property type="molecule type" value="Genomic_DNA"/>
</dbReference>
<proteinExistence type="predicted"/>